<evidence type="ECO:0000259" key="2">
    <source>
        <dbReference type="PROSITE" id="PS50937"/>
    </source>
</evidence>
<dbReference type="PRINTS" id="PR00040">
    <property type="entry name" value="HTHMERR"/>
</dbReference>
<organism evidence="3 4">
    <name type="scientific">Saxibacter everestensis</name>
    <dbReference type="NCBI Taxonomy" id="2909229"/>
    <lineage>
        <taxon>Bacteria</taxon>
        <taxon>Bacillati</taxon>
        <taxon>Actinomycetota</taxon>
        <taxon>Actinomycetes</taxon>
        <taxon>Micrococcales</taxon>
        <taxon>Brevibacteriaceae</taxon>
        <taxon>Saxibacter</taxon>
    </lineage>
</organism>
<dbReference type="Gene3D" id="1.10.1660.10">
    <property type="match status" value="1"/>
</dbReference>
<feature type="domain" description="HTH merR-type" evidence="2">
    <location>
        <begin position="12"/>
        <end position="80"/>
    </location>
</feature>
<dbReference type="PROSITE" id="PS50937">
    <property type="entry name" value="HTH_MERR_2"/>
    <property type="match status" value="1"/>
</dbReference>
<accession>A0ABY8QYW9</accession>
<reference evidence="3 4" key="1">
    <citation type="submission" date="2023-05" db="EMBL/GenBank/DDBJ databases">
        <title>Lithophilousrod everest ZFBP1038 complete genpme.</title>
        <authorList>
            <person name="Tian M."/>
        </authorList>
    </citation>
    <scope>NUCLEOTIDE SEQUENCE [LARGE SCALE GENOMIC DNA]</scope>
    <source>
        <strain evidence="3 4">ZFBP1038</strain>
    </source>
</reference>
<keyword evidence="4" id="KW-1185">Reference proteome</keyword>
<evidence type="ECO:0000313" key="4">
    <source>
        <dbReference type="Proteomes" id="UP001209083"/>
    </source>
</evidence>
<dbReference type="InterPro" id="IPR000551">
    <property type="entry name" value="MerR-type_HTH_dom"/>
</dbReference>
<dbReference type="InterPro" id="IPR047057">
    <property type="entry name" value="MerR_fam"/>
</dbReference>
<sequence>MTKKMVGQSAAVYGISVAAELVGLGQQTLRQYENKGLIEPERTAGGTRRYSDLDLVRLRRIAELLACGLNLAGIRMVLGLEAANLKLRRELKDARQLSAKGDE</sequence>
<evidence type="ECO:0000256" key="1">
    <source>
        <dbReference type="ARBA" id="ARBA00023125"/>
    </source>
</evidence>
<name>A0ABY8QYW9_9MICO</name>
<evidence type="ECO:0000313" key="3">
    <source>
        <dbReference type="EMBL" id="WGW13385.1"/>
    </source>
</evidence>
<gene>
    <name evidence="3" type="ORF">LWF01_06380</name>
</gene>
<keyword evidence="1" id="KW-0238">DNA-binding</keyword>
<dbReference type="Pfam" id="PF13411">
    <property type="entry name" value="MerR_1"/>
    <property type="match status" value="1"/>
</dbReference>
<dbReference type="Proteomes" id="UP001209083">
    <property type="component" value="Chromosome"/>
</dbReference>
<dbReference type="PANTHER" id="PTHR30204:SF58">
    <property type="entry name" value="HTH-TYPE TRANSCRIPTIONAL REGULATOR YFMP"/>
    <property type="match status" value="1"/>
</dbReference>
<dbReference type="InterPro" id="IPR009061">
    <property type="entry name" value="DNA-bd_dom_put_sf"/>
</dbReference>
<proteinExistence type="predicted"/>
<protein>
    <submittedName>
        <fullName evidence="3">MerR family transcriptional regulator</fullName>
    </submittedName>
</protein>
<dbReference type="PANTHER" id="PTHR30204">
    <property type="entry name" value="REDOX-CYCLING DRUG-SENSING TRANSCRIPTIONAL ACTIVATOR SOXR"/>
    <property type="match status" value="1"/>
</dbReference>
<dbReference type="SMART" id="SM00422">
    <property type="entry name" value="HTH_MERR"/>
    <property type="match status" value="1"/>
</dbReference>
<dbReference type="RefSeq" id="WP_349640204.1">
    <property type="nucleotide sequence ID" value="NZ_CP090958.1"/>
</dbReference>
<dbReference type="SUPFAM" id="SSF46955">
    <property type="entry name" value="Putative DNA-binding domain"/>
    <property type="match status" value="1"/>
</dbReference>
<dbReference type="EMBL" id="CP090958">
    <property type="protein sequence ID" value="WGW13385.1"/>
    <property type="molecule type" value="Genomic_DNA"/>
</dbReference>